<organism evidence="9 10">
    <name type="scientific">Candida maltosa (strain Xu316)</name>
    <name type="common">Yeast</name>
    <dbReference type="NCBI Taxonomy" id="1245528"/>
    <lineage>
        <taxon>Eukaryota</taxon>
        <taxon>Fungi</taxon>
        <taxon>Dikarya</taxon>
        <taxon>Ascomycota</taxon>
        <taxon>Saccharomycotina</taxon>
        <taxon>Pichiomycetes</taxon>
        <taxon>Debaryomycetaceae</taxon>
        <taxon>Candida/Lodderomyces clade</taxon>
        <taxon>Candida</taxon>
    </lineage>
</organism>
<dbReference type="InterPro" id="IPR036855">
    <property type="entry name" value="Znf_CCCH_sf"/>
</dbReference>
<dbReference type="PROSITE" id="PS50103">
    <property type="entry name" value="ZF_C3H1"/>
    <property type="match status" value="1"/>
</dbReference>
<evidence type="ECO:0000256" key="4">
    <source>
        <dbReference type="PROSITE-ProRule" id="PRU00723"/>
    </source>
</evidence>
<evidence type="ECO:0000256" key="5">
    <source>
        <dbReference type="SAM" id="MobiDB-lite"/>
    </source>
</evidence>
<dbReference type="InterPro" id="IPR013083">
    <property type="entry name" value="Znf_RING/FYVE/PHD"/>
</dbReference>
<evidence type="ECO:0000256" key="6">
    <source>
        <dbReference type="SAM" id="Phobius"/>
    </source>
</evidence>
<proteinExistence type="predicted"/>
<dbReference type="PANTHER" id="PTHR35519:SF1">
    <property type="entry name" value="YALI0C06193P"/>
    <property type="match status" value="1"/>
</dbReference>
<dbReference type="SUPFAM" id="SSF57850">
    <property type="entry name" value="RING/U-box"/>
    <property type="match status" value="1"/>
</dbReference>
<accession>M3K8H0</accession>
<dbReference type="SMART" id="SM00356">
    <property type="entry name" value="ZnF_C3H1"/>
    <property type="match status" value="1"/>
</dbReference>
<dbReference type="SUPFAM" id="SSF90229">
    <property type="entry name" value="CCCH zinc finger"/>
    <property type="match status" value="1"/>
</dbReference>
<dbReference type="Proteomes" id="UP000011777">
    <property type="component" value="Unassembled WGS sequence"/>
</dbReference>
<evidence type="ECO:0000256" key="1">
    <source>
        <dbReference type="ARBA" id="ARBA00022723"/>
    </source>
</evidence>
<reference evidence="9 10" key="1">
    <citation type="submission" date="2013-02" db="EMBL/GenBank/DDBJ databases">
        <title>Genome sequence of Candida maltosa Xu316, a potential industrial strain for xylitol and ethanol production.</title>
        <authorList>
            <person name="Yu J."/>
            <person name="Wang Q."/>
            <person name="Geng X."/>
            <person name="Bao W."/>
            <person name="He P."/>
            <person name="Cai J."/>
        </authorList>
    </citation>
    <scope>NUCLEOTIDE SEQUENCE [LARGE SCALE GENOMIC DNA]</scope>
    <source>
        <strain evidence="10">Xu316</strain>
    </source>
</reference>
<dbReference type="InterPro" id="IPR000571">
    <property type="entry name" value="Znf_CCCH"/>
</dbReference>
<feature type="transmembrane region" description="Helical" evidence="6">
    <location>
        <begin position="313"/>
        <end position="332"/>
    </location>
</feature>
<keyword evidence="2 4" id="KW-0863">Zinc-finger</keyword>
<dbReference type="InterPro" id="IPR027370">
    <property type="entry name" value="Znf-RING_euk"/>
</dbReference>
<keyword evidence="6" id="KW-0472">Membrane</keyword>
<protein>
    <submittedName>
        <fullName evidence="9">Putative membrane protein, conserved</fullName>
    </submittedName>
</protein>
<feature type="region of interest" description="Disordered" evidence="5">
    <location>
        <begin position="358"/>
        <end position="420"/>
    </location>
</feature>
<feature type="compositionally biased region" description="Low complexity" evidence="5">
    <location>
        <begin position="378"/>
        <end position="409"/>
    </location>
</feature>
<evidence type="ECO:0000313" key="9">
    <source>
        <dbReference type="EMBL" id="EMG51144.1"/>
    </source>
</evidence>
<dbReference type="AlphaFoldDB" id="M3K8H0"/>
<comment type="caution">
    <text evidence="9">The sequence shown here is derived from an EMBL/GenBank/DDBJ whole genome shotgun (WGS) entry which is preliminary data.</text>
</comment>
<dbReference type="PROSITE" id="PS50089">
    <property type="entry name" value="ZF_RING_2"/>
    <property type="match status" value="1"/>
</dbReference>
<feature type="domain" description="RING-type" evidence="7">
    <location>
        <begin position="148"/>
        <end position="184"/>
    </location>
</feature>
<dbReference type="InterPro" id="IPR025187">
    <property type="entry name" value="DUF4112"/>
</dbReference>
<feature type="compositionally biased region" description="Polar residues" evidence="5">
    <location>
        <begin position="359"/>
        <end position="372"/>
    </location>
</feature>
<keyword evidence="10" id="KW-1185">Reference proteome</keyword>
<dbReference type="EMBL" id="AOGT01000001">
    <property type="protein sequence ID" value="EMG51144.1"/>
    <property type="molecule type" value="Genomic_DNA"/>
</dbReference>
<dbReference type="Pfam" id="PF00642">
    <property type="entry name" value="zf-CCCH"/>
    <property type="match status" value="1"/>
</dbReference>
<sequence length="420" mass="47968">MFKKRVIKDSNRISKRKIDDVNESDNVPLPETKKKAALVIKSSTHTPVSEKLSNAALDNATTEVTSQKYEKGVLKPLAENIKTTTITDFQPDVCKDFQQTGYCGYGDTCKFLHIRDESKQKKPIKKDWIVGSKSKSDNNKTTDLPFKCVLCKDDYKSPIETQCGHVYCKACFLERYKVKKNGKCYFQEQLESIPGYGYAMDLFNDYAEEHWNNTNPYEDKNGKKVRLPKELASKKEQKAWKKIQKQAWLDDKCFLGSCGVGMDCGLGLGPLVVLLFPVLGPILMYAVHARLINIAKENFALPDKLIAKLQANILFDLVITFPPVIGSFFGWLHGCSTRNAGMIYVHINKKMKERADRMNNANNGPQMATSQPEYRPNRPAQQQQAQQQQQQQQQRQQQQQQQQVSSQPQAKKLTRKRPEY</sequence>
<name>M3K8H0_CANMX</name>
<evidence type="ECO:0000259" key="7">
    <source>
        <dbReference type="PROSITE" id="PS50089"/>
    </source>
</evidence>
<evidence type="ECO:0000256" key="2">
    <source>
        <dbReference type="ARBA" id="ARBA00022771"/>
    </source>
</evidence>
<keyword evidence="6" id="KW-0812">Transmembrane</keyword>
<dbReference type="Gene3D" id="4.10.1000.10">
    <property type="entry name" value="Zinc finger, CCCH-type"/>
    <property type="match status" value="1"/>
</dbReference>
<dbReference type="HOGENOM" id="CLU_653802_0_0_1"/>
<dbReference type="InterPro" id="IPR001841">
    <property type="entry name" value="Znf_RING"/>
</dbReference>
<dbReference type="Gene3D" id="3.30.40.10">
    <property type="entry name" value="Zinc/RING finger domain, C3HC4 (zinc finger)"/>
    <property type="match status" value="1"/>
</dbReference>
<feature type="transmembrane region" description="Helical" evidence="6">
    <location>
        <begin position="268"/>
        <end position="292"/>
    </location>
</feature>
<keyword evidence="6" id="KW-1133">Transmembrane helix</keyword>
<evidence type="ECO:0000259" key="8">
    <source>
        <dbReference type="PROSITE" id="PS50103"/>
    </source>
</evidence>
<dbReference type="Pfam" id="PF13430">
    <property type="entry name" value="DUF4112"/>
    <property type="match status" value="1"/>
</dbReference>
<dbReference type="PANTHER" id="PTHR35519">
    <property type="entry name" value="MEMBRANE PROTEINS"/>
    <property type="match status" value="1"/>
</dbReference>
<keyword evidence="1 4" id="KW-0479">Metal-binding</keyword>
<dbReference type="eggNOG" id="KOG1813">
    <property type="taxonomic scope" value="Eukaryota"/>
</dbReference>
<gene>
    <name evidence="9" type="ORF">G210_4996</name>
</gene>
<evidence type="ECO:0000313" key="10">
    <source>
        <dbReference type="Proteomes" id="UP000011777"/>
    </source>
</evidence>
<evidence type="ECO:0000256" key="3">
    <source>
        <dbReference type="ARBA" id="ARBA00022833"/>
    </source>
</evidence>
<keyword evidence="3 4" id="KW-0862">Zinc</keyword>
<feature type="domain" description="C3H1-type" evidence="8">
    <location>
        <begin position="88"/>
        <end position="116"/>
    </location>
</feature>
<dbReference type="GO" id="GO:0008270">
    <property type="term" value="F:zinc ion binding"/>
    <property type="evidence" value="ECO:0007669"/>
    <property type="project" value="UniProtKB-KW"/>
</dbReference>
<dbReference type="Pfam" id="PF13445">
    <property type="entry name" value="zf-RING_UBOX"/>
    <property type="match status" value="1"/>
</dbReference>
<dbReference type="OrthoDB" id="2103474at2759"/>
<feature type="zinc finger region" description="C3H1-type" evidence="4">
    <location>
        <begin position="88"/>
        <end position="116"/>
    </location>
</feature>